<dbReference type="Pfam" id="PF13649">
    <property type="entry name" value="Methyltransf_25"/>
    <property type="match status" value="1"/>
</dbReference>
<dbReference type="Proteomes" id="UP000321261">
    <property type="component" value="Unassembled WGS sequence"/>
</dbReference>
<proteinExistence type="predicted"/>
<dbReference type="GO" id="GO:0008168">
    <property type="term" value="F:methyltransferase activity"/>
    <property type="evidence" value="ECO:0007669"/>
    <property type="project" value="UniProtKB-KW"/>
</dbReference>
<dbReference type="InterPro" id="IPR029063">
    <property type="entry name" value="SAM-dependent_MTases_sf"/>
</dbReference>
<dbReference type="RefSeq" id="WP_147254786.1">
    <property type="nucleotide sequence ID" value="NZ_VIWU01000001.1"/>
</dbReference>
<feature type="domain" description="Methyltransferase" evidence="1">
    <location>
        <begin position="56"/>
        <end position="151"/>
    </location>
</feature>
<keyword evidence="2" id="KW-0489">Methyltransferase</keyword>
<dbReference type="Gene3D" id="3.40.50.150">
    <property type="entry name" value="Vaccinia Virus protein VP39"/>
    <property type="match status" value="1"/>
</dbReference>
<keyword evidence="2" id="KW-0808">Transferase</keyword>
<dbReference type="AlphaFoldDB" id="A0A561SLA1"/>
<sequence length="287" mass="30416">MAGTHQVDPANAEQLRAWDGTEGAYWAAHAERFEQALREYDPPFFEAAAIAPTDRVLDIGCGTGGSARAAARLAIAGSVLGVDLSSAMLDVARGAAEREGLANVSFEQADAQIHPFDEGAFDVAISRAGAMFFGDAHAAFTNIARALRPGGRLVLLVWQPFPRNEWVVEIMGALAAGRDLPAPPPDRPGPFSMGDPDHVHALLTSAGFGDVRVSGLEGRTFFGRDPDDAHRFVAGLMPWMLDGLDDAARAGALDALHRTMQAHHTAEGVAFRSAAWLVTAHAHPDPA</sequence>
<dbReference type="CDD" id="cd02440">
    <property type="entry name" value="AdoMet_MTases"/>
    <property type="match status" value="1"/>
</dbReference>
<reference evidence="2 3" key="1">
    <citation type="submission" date="2019-06" db="EMBL/GenBank/DDBJ databases">
        <title>Sequencing the genomes of 1000 actinobacteria strains.</title>
        <authorList>
            <person name="Klenk H.-P."/>
        </authorList>
    </citation>
    <scope>NUCLEOTIDE SEQUENCE [LARGE SCALE GENOMIC DNA]</scope>
    <source>
        <strain evidence="2 3">DSM 45671</strain>
    </source>
</reference>
<gene>
    <name evidence="2" type="ORF">FHX44_111500</name>
</gene>
<dbReference type="SUPFAM" id="SSF53335">
    <property type="entry name" value="S-adenosyl-L-methionine-dependent methyltransferases"/>
    <property type="match status" value="1"/>
</dbReference>
<dbReference type="EMBL" id="VIWU01000001">
    <property type="protein sequence ID" value="TWF75616.1"/>
    <property type="molecule type" value="Genomic_DNA"/>
</dbReference>
<dbReference type="InterPro" id="IPR041698">
    <property type="entry name" value="Methyltransf_25"/>
</dbReference>
<organism evidence="2 3">
    <name type="scientific">Pseudonocardia hierapolitana</name>
    <dbReference type="NCBI Taxonomy" id="1128676"/>
    <lineage>
        <taxon>Bacteria</taxon>
        <taxon>Bacillati</taxon>
        <taxon>Actinomycetota</taxon>
        <taxon>Actinomycetes</taxon>
        <taxon>Pseudonocardiales</taxon>
        <taxon>Pseudonocardiaceae</taxon>
        <taxon>Pseudonocardia</taxon>
    </lineage>
</organism>
<evidence type="ECO:0000313" key="2">
    <source>
        <dbReference type="EMBL" id="TWF75616.1"/>
    </source>
</evidence>
<dbReference type="GO" id="GO:0032259">
    <property type="term" value="P:methylation"/>
    <property type="evidence" value="ECO:0007669"/>
    <property type="project" value="UniProtKB-KW"/>
</dbReference>
<comment type="caution">
    <text evidence="2">The sequence shown here is derived from an EMBL/GenBank/DDBJ whole genome shotgun (WGS) entry which is preliminary data.</text>
</comment>
<evidence type="ECO:0000259" key="1">
    <source>
        <dbReference type="Pfam" id="PF13649"/>
    </source>
</evidence>
<accession>A0A561SLA1</accession>
<dbReference type="PANTHER" id="PTHR43591:SF24">
    <property type="entry name" value="2-METHOXY-6-POLYPRENYL-1,4-BENZOQUINOL METHYLASE, MITOCHONDRIAL"/>
    <property type="match status" value="1"/>
</dbReference>
<dbReference type="PANTHER" id="PTHR43591">
    <property type="entry name" value="METHYLTRANSFERASE"/>
    <property type="match status" value="1"/>
</dbReference>
<keyword evidence="3" id="KW-1185">Reference proteome</keyword>
<dbReference type="OrthoDB" id="9777638at2"/>
<evidence type="ECO:0000313" key="3">
    <source>
        <dbReference type="Proteomes" id="UP000321261"/>
    </source>
</evidence>
<protein>
    <submittedName>
        <fullName evidence="2">Methyltransferase family protein</fullName>
    </submittedName>
</protein>
<name>A0A561SLA1_9PSEU</name>